<organism evidence="3 4">
    <name type="scientific">Flaviaesturariibacter aridisoli</name>
    <dbReference type="NCBI Taxonomy" id="2545761"/>
    <lineage>
        <taxon>Bacteria</taxon>
        <taxon>Pseudomonadati</taxon>
        <taxon>Bacteroidota</taxon>
        <taxon>Chitinophagia</taxon>
        <taxon>Chitinophagales</taxon>
        <taxon>Chitinophagaceae</taxon>
        <taxon>Flaviaestuariibacter</taxon>
    </lineage>
</organism>
<sequence length="273" mass="28887">MKETWQDRLKRFEAMPPPQLWDRVEASLEQDPASVAERLQAFTAPPPAGMWDRIEQQLDGTATAEEAPVVAFPRRRNSFFAYAAAAALIGAILVGTTLLLNRNEPAPAVAVRTGQPATAPAATTAPLHTAAAPEEAATTQTDIDVAITAPANNPAATRADQTASRVPARSAAPGPAVRVPANTYASASLARTAPAHTAALDEDRYLVRSYNNGSTVRFSKKVSPVVDCAEHSTGFSQSLCKVSIGAVQEKMALSVVTDFGGLIERLQDLETSK</sequence>
<dbReference type="AlphaFoldDB" id="A0A4R4E8U4"/>
<feature type="region of interest" description="Disordered" evidence="1">
    <location>
        <begin position="154"/>
        <end position="175"/>
    </location>
</feature>
<dbReference type="EMBL" id="SKFH01000002">
    <property type="protein sequence ID" value="TCZ74521.1"/>
    <property type="molecule type" value="Genomic_DNA"/>
</dbReference>
<gene>
    <name evidence="3" type="ORF">E0486_02530</name>
</gene>
<protein>
    <submittedName>
        <fullName evidence="3">Uncharacterized protein</fullName>
    </submittedName>
</protein>
<name>A0A4R4E8U4_9BACT</name>
<evidence type="ECO:0000313" key="3">
    <source>
        <dbReference type="EMBL" id="TCZ74521.1"/>
    </source>
</evidence>
<accession>A0A4R4E8U4</accession>
<dbReference type="Proteomes" id="UP000295164">
    <property type="component" value="Unassembled WGS sequence"/>
</dbReference>
<dbReference type="RefSeq" id="WP_131850565.1">
    <property type="nucleotide sequence ID" value="NZ_SKFH01000002.1"/>
</dbReference>
<evidence type="ECO:0000256" key="2">
    <source>
        <dbReference type="SAM" id="Phobius"/>
    </source>
</evidence>
<keyword evidence="4" id="KW-1185">Reference proteome</keyword>
<keyword evidence="2" id="KW-1133">Transmembrane helix</keyword>
<feature type="transmembrane region" description="Helical" evidence="2">
    <location>
        <begin position="79"/>
        <end position="100"/>
    </location>
</feature>
<evidence type="ECO:0000256" key="1">
    <source>
        <dbReference type="SAM" id="MobiDB-lite"/>
    </source>
</evidence>
<reference evidence="3 4" key="1">
    <citation type="submission" date="2019-03" db="EMBL/GenBank/DDBJ databases">
        <authorList>
            <person name="Kim M.K.M."/>
        </authorList>
    </citation>
    <scope>NUCLEOTIDE SEQUENCE [LARGE SCALE GENOMIC DNA]</scope>
    <source>
        <strain evidence="3 4">17J68-15</strain>
    </source>
</reference>
<keyword evidence="2" id="KW-0812">Transmembrane</keyword>
<evidence type="ECO:0000313" key="4">
    <source>
        <dbReference type="Proteomes" id="UP000295164"/>
    </source>
</evidence>
<dbReference type="OrthoDB" id="645896at2"/>
<keyword evidence="2" id="KW-0472">Membrane</keyword>
<comment type="caution">
    <text evidence="3">The sequence shown here is derived from an EMBL/GenBank/DDBJ whole genome shotgun (WGS) entry which is preliminary data.</text>
</comment>
<proteinExistence type="predicted"/>